<dbReference type="PROSITE" id="PS50949">
    <property type="entry name" value="HTH_GNTR"/>
    <property type="match status" value="1"/>
</dbReference>
<feature type="region of interest" description="Disordered" evidence="5">
    <location>
        <begin position="93"/>
        <end position="178"/>
    </location>
</feature>
<keyword evidence="3" id="KW-0238">DNA-binding</keyword>
<keyword evidence="8" id="KW-1185">Reference proteome</keyword>
<evidence type="ECO:0000313" key="7">
    <source>
        <dbReference type="EMBL" id="MBL0887848.1"/>
    </source>
</evidence>
<evidence type="ECO:0000256" key="2">
    <source>
        <dbReference type="ARBA" id="ARBA00023015"/>
    </source>
</evidence>
<feature type="compositionally biased region" description="Low complexity" evidence="5">
    <location>
        <begin position="1"/>
        <end position="14"/>
    </location>
</feature>
<dbReference type="InterPro" id="IPR051446">
    <property type="entry name" value="HTH_trans_reg/aminotransferase"/>
</dbReference>
<keyword evidence="2" id="KW-0805">Transcription regulation</keyword>
<dbReference type="Pfam" id="PF00392">
    <property type="entry name" value="GntR"/>
    <property type="match status" value="1"/>
</dbReference>
<dbReference type="Gene3D" id="1.10.10.10">
    <property type="entry name" value="Winged helix-like DNA-binding domain superfamily/Winged helix DNA-binding domain"/>
    <property type="match status" value="1"/>
</dbReference>
<feature type="compositionally biased region" description="Low complexity" evidence="5">
    <location>
        <begin position="114"/>
        <end position="132"/>
    </location>
</feature>
<feature type="compositionally biased region" description="Basic and acidic residues" evidence="5">
    <location>
        <begin position="15"/>
        <end position="24"/>
    </location>
</feature>
<evidence type="ECO:0000259" key="6">
    <source>
        <dbReference type="PROSITE" id="PS50949"/>
    </source>
</evidence>
<feature type="domain" description="HTH gntR-type" evidence="6">
    <location>
        <begin position="188"/>
        <end position="256"/>
    </location>
</feature>
<feature type="region of interest" description="Disordered" evidence="5">
    <location>
        <begin position="1"/>
        <end position="57"/>
    </location>
</feature>
<gene>
    <name evidence="7" type="ORF">HGK34_16440</name>
</gene>
<evidence type="ECO:0000313" key="8">
    <source>
        <dbReference type="Proteomes" id="UP000675409"/>
    </source>
</evidence>
<dbReference type="EMBL" id="JABBYC010000037">
    <property type="protein sequence ID" value="MBL0887848.1"/>
    <property type="molecule type" value="Genomic_DNA"/>
</dbReference>
<dbReference type="Proteomes" id="UP000675409">
    <property type="component" value="Unassembled WGS sequence"/>
</dbReference>
<keyword evidence="4" id="KW-0804">Transcription</keyword>
<dbReference type="SMART" id="SM00345">
    <property type="entry name" value="HTH_GNTR"/>
    <property type="match status" value="1"/>
</dbReference>
<feature type="region of interest" description="Disordered" evidence="5">
    <location>
        <begin position="64"/>
        <end position="83"/>
    </location>
</feature>
<dbReference type="PANTHER" id="PTHR46577">
    <property type="entry name" value="HTH-TYPE TRANSCRIPTIONAL REGULATORY PROTEIN GABR"/>
    <property type="match status" value="1"/>
</dbReference>
<dbReference type="InterPro" id="IPR000524">
    <property type="entry name" value="Tscrpt_reg_HTH_GntR"/>
</dbReference>
<evidence type="ECO:0000256" key="1">
    <source>
        <dbReference type="ARBA" id="ARBA00022898"/>
    </source>
</evidence>
<reference evidence="7 8" key="1">
    <citation type="journal article" date="2021" name="Arch. Microbiol.">
        <title>Myceligenerans indicum sp. nov., an actinobacterium isolated from mangrove sediment of Sundarbans, India.</title>
        <authorList>
            <person name="Asha K."/>
            <person name="Bhadury P."/>
        </authorList>
    </citation>
    <scope>NUCLEOTIDE SEQUENCE [LARGE SCALE GENOMIC DNA]</scope>
    <source>
        <strain evidence="7 8">I2</strain>
    </source>
</reference>
<feature type="compositionally biased region" description="Basic residues" evidence="5">
    <location>
        <begin position="103"/>
        <end position="113"/>
    </location>
</feature>
<accession>A0ABS1LP67</accession>
<dbReference type="PANTHER" id="PTHR46577:SF1">
    <property type="entry name" value="HTH-TYPE TRANSCRIPTIONAL REGULATORY PROTEIN GABR"/>
    <property type="match status" value="1"/>
</dbReference>
<dbReference type="InterPro" id="IPR036390">
    <property type="entry name" value="WH_DNA-bd_sf"/>
</dbReference>
<evidence type="ECO:0000256" key="4">
    <source>
        <dbReference type="ARBA" id="ARBA00023163"/>
    </source>
</evidence>
<feature type="compositionally biased region" description="Gly residues" evidence="5">
    <location>
        <begin position="133"/>
        <end position="142"/>
    </location>
</feature>
<sequence>MALRRPAAGRAGRVTARDRRDPAARHAALAARRSACPARRGGPEDERRAPSGGCAALRGRHAGCHAVDRGGGDPAGFGDSGWRRRGGLAVWRRRRADGPGGRDRRRLRDRRASRGAAAASGRRPRAAFPARGGCPGVTGADGAGRDRTARRPAPSGPAEPRASGQGASGQGSSGQGAAELRVDLSSAVPVYEQIRSQVAALVAVGALAPGDRLPASRDLARDLAIAVGTVQRAYRELEAGGVVVSRRRVGTVIAAPPRGAAREGSPAPAGGADLLGRTRELVRAARAAGLSDEAVLDMVRGALRTGGG</sequence>
<proteinExistence type="predicted"/>
<dbReference type="InterPro" id="IPR036388">
    <property type="entry name" value="WH-like_DNA-bd_sf"/>
</dbReference>
<feature type="compositionally biased region" description="Low complexity" evidence="5">
    <location>
        <begin position="25"/>
        <end position="40"/>
    </location>
</feature>
<keyword evidence="1" id="KW-0663">Pyridoxal phosphate</keyword>
<evidence type="ECO:0000256" key="3">
    <source>
        <dbReference type="ARBA" id="ARBA00023125"/>
    </source>
</evidence>
<name>A0ABS1LP67_9MICO</name>
<comment type="caution">
    <text evidence="7">The sequence shown here is derived from an EMBL/GenBank/DDBJ whole genome shotgun (WGS) entry which is preliminary data.</text>
</comment>
<protein>
    <submittedName>
        <fullName evidence="7">GntR family transcriptional regulator</fullName>
    </submittedName>
</protein>
<dbReference type="SUPFAM" id="SSF46785">
    <property type="entry name" value="Winged helix' DNA-binding domain"/>
    <property type="match status" value="1"/>
</dbReference>
<evidence type="ECO:0000256" key="5">
    <source>
        <dbReference type="SAM" id="MobiDB-lite"/>
    </source>
</evidence>
<organism evidence="7 8">
    <name type="scientific">Myceligenerans indicum</name>
    <dbReference type="NCBI Taxonomy" id="2593663"/>
    <lineage>
        <taxon>Bacteria</taxon>
        <taxon>Bacillati</taxon>
        <taxon>Actinomycetota</taxon>
        <taxon>Actinomycetes</taxon>
        <taxon>Micrococcales</taxon>
        <taxon>Promicromonosporaceae</taxon>
        <taxon>Myceligenerans</taxon>
    </lineage>
</organism>